<accession>E3QH28</accession>
<keyword evidence="7 12" id="KW-0863">Zinc-finger</keyword>
<comment type="subcellular location">
    <subcellularLocation>
        <location evidence="2">Membrane</location>
        <topology evidence="2">Multi-pass membrane protein</topology>
    </subcellularLocation>
</comment>
<dbReference type="OrthoDB" id="8062037at2759"/>
<evidence type="ECO:0000256" key="12">
    <source>
        <dbReference type="PROSITE-ProRule" id="PRU00175"/>
    </source>
</evidence>
<evidence type="ECO:0000256" key="6">
    <source>
        <dbReference type="ARBA" id="ARBA00022723"/>
    </source>
</evidence>
<reference evidence="15" key="1">
    <citation type="journal article" date="2012" name="Nat. Genet.">
        <title>Lifestyle transitions in plant pathogenic Colletotrichum fungi deciphered by genome and transcriptome analyses.</title>
        <authorList>
            <person name="O'Connell R.J."/>
            <person name="Thon M.R."/>
            <person name="Hacquard S."/>
            <person name="Amyotte S.G."/>
            <person name="Kleemann J."/>
            <person name="Torres M.F."/>
            <person name="Damm U."/>
            <person name="Buiate E.A."/>
            <person name="Epstein L."/>
            <person name="Alkan N."/>
            <person name="Altmueller J."/>
            <person name="Alvarado-Balderrama L."/>
            <person name="Bauser C.A."/>
            <person name="Becker C."/>
            <person name="Birren B.W."/>
            <person name="Chen Z."/>
            <person name="Choi J."/>
            <person name="Crouch J.A."/>
            <person name="Duvick J.P."/>
            <person name="Farman M.A."/>
            <person name="Gan P."/>
            <person name="Heiman D."/>
            <person name="Henrissat B."/>
            <person name="Howard R.J."/>
            <person name="Kabbage M."/>
            <person name="Koch C."/>
            <person name="Kracher B."/>
            <person name="Kubo Y."/>
            <person name="Law A.D."/>
            <person name="Lebrun M.-H."/>
            <person name="Lee Y.-H."/>
            <person name="Miyara I."/>
            <person name="Moore N."/>
            <person name="Neumann U."/>
            <person name="Nordstroem K."/>
            <person name="Panaccione D.G."/>
            <person name="Panstruga R."/>
            <person name="Place M."/>
            <person name="Proctor R.H."/>
            <person name="Prusky D."/>
            <person name="Rech G."/>
            <person name="Reinhardt R."/>
            <person name="Rollins J.A."/>
            <person name="Rounsley S."/>
            <person name="Schardl C.L."/>
            <person name="Schwartz D.C."/>
            <person name="Shenoy N."/>
            <person name="Shirasu K."/>
            <person name="Sikhakolli U.R."/>
            <person name="Stueber K."/>
            <person name="Sukno S.A."/>
            <person name="Sweigard J.A."/>
            <person name="Takano Y."/>
            <person name="Takahara H."/>
            <person name="Trail F."/>
            <person name="van der Does H.C."/>
            <person name="Voll L.M."/>
            <person name="Will I."/>
            <person name="Young S."/>
            <person name="Zeng Q."/>
            <person name="Zhang J."/>
            <person name="Zhou S."/>
            <person name="Dickman M.B."/>
            <person name="Schulze-Lefert P."/>
            <person name="Ver Loren van Themaat E."/>
            <person name="Ma L.-J."/>
            <person name="Vaillancourt L.J."/>
        </authorList>
    </citation>
    <scope>NUCLEOTIDE SEQUENCE [LARGE SCALE GENOMIC DNA]</scope>
    <source>
        <strain evidence="15">M1.001 / M2 / FGSC 10212</strain>
    </source>
</reference>
<dbReference type="InterPro" id="IPR017907">
    <property type="entry name" value="Znf_RING_CS"/>
</dbReference>
<dbReference type="VEuPathDB" id="FungiDB:GLRG_05334"/>
<dbReference type="Gene3D" id="3.30.40.10">
    <property type="entry name" value="Zinc/RING finger domain, C3HC4 (zinc finger)"/>
    <property type="match status" value="1"/>
</dbReference>
<evidence type="ECO:0000256" key="10">
    <source>
        <dbReference type="ARBA" id="ARBA00022989"/>
    </source>
</evidence>
<dbReference type="GeneID" id="24410699"/>
<dbReference type="STRING" id="645133.E3QH28"/>
<dbReference type="GO" id="GO:0006511">
    <property type="term" value="P:ubiquitin-dependent protein catabolic process"/>
    <property type="evidence" value="ECO:0007669"/>
    <property type="project" value="TreeGrafter"/>
</dbReference>
<keyword evidence="6" id="KW-0479">Metal-binding</keyword>
<protein>
    <recommendedName>
        <fullName evidence="3">RING-type E3 ubiquitin transferase</fullName>
        <ecNumber evidence="3">2.3.2.27</ecNumber>
    </recommendedName>
</protein>
<dbReference type="Pfam" id="PF13639">
    <property type="entry name" value="zf-RING_2"/>
    <property type="match status" value="1"/>
</dbReference>
<feature type="domain" description="RING-type" evidence="13">
    <location>
        <begin position="19"/>
        <end position="61"/>
    </location>
</feature>
<sequence>MLTGRKLGFTADGADAATCPVCLDDFATGTVAARLPCDHVFCSACIEHWVSNHTFTCPMCRFNLETGSAQVEDCQH</sequence>
<evidence type="ECO:0000256" key="5">
    <source>
        <dbReference type="ARBA" id="ARBA00022692"/>
    </source>
</evidence>
<dbReference type="GO" id="GO:0008270">
    <property type="term" value="F:zinc ion binding"/>
    <property type="evidence" value="ECO:0007669"/>
    <property type="project" value="UniProtKB-KW"/>
</dbReference>
<evidence type="ECO:0000256" key="2">
    <source>
        <dbReference type="ARBA" id="ARBA00004141"/>
    </source>
</evidence>
<dbReference type="InterPro" id="IPR013083">
    <property type="entry name" value="Znf_RING/FYVE/PHD"/>
</dbReference>
<dbReference type="PANTHER" id="PTHR45977:SF4">
    <property type="entry name" value="RING-TYPE DOMAIN-CONTAINING PROTEIN"/>
    <property type="match status" value="1"/>
</dbReference>
<dbReference type="eggNOG" id="KOG0800">
    <property type="taxonomic scope" value="Eukaryota"/>
</dbReference>
<dbReference type="PANTHER" id="PTHR45977">
    <property type="entry name" value="TARGET OF ERK KINASE MPK-1"/>
    <property type="match status" value="1"/>
</dbReference>
<dbReference type="HOGENOM" id="CLU_2654345_0_0_1"/>
<dbReference type="GO" id="GO:0061630">
    <property type="term" value="F:ubiquitin protein ligase activity"/>
    <property type="evidence" value="ECO:0007669"/>
    <property type="project" value="UniProtKB-EC"/>
</dbReference>
<evidence type="ECO:0000256" key="1">
    <source>
        <dbReference type="ARBA" id="ARBA00000900"/>
    </source>
</evidence>
<comment type="catalytic activity">
    <reaction evidence="1">
        <text>S-ubiquitinyl-[E2 ubiquitin-conjugating enzyme]-L-cysteine + [acceptor protein]-L-lysine = [E2 ubiquitin-conjugating enzyme]-L-cysteine + N(6)-ubiquitinyl-[acceptor protein]-L-lysine.</text>
        <dbReference type="EC" id="2.3.2.27"/>
    </reaction>
</comment>
<keyword evidence="11" id="KW-0472">Membrane</keyword>
<keyword evidence="4" id="KW-0808">Transferase</keyword>
<dbReference type="PROSITE" id="PS00518">
    <property type="entry name" value="ZF_RING_1"/>
    <property type="match status" value="1"/>
</dbReference>
<keyword evidence="9" id="KW-0862">Zinc</keyword>
<dbReference type="PROSITE" id="PS50089">
    <property type="entry name" value="ZF_RING_2"/>
    <property type="match status" value="1"/>
</dbReference>
<keyword evidence="10" id="KW-1133">Transmembrane helix</keyword>
<evidence type="ECO:0000313" key="15">
    <source>
        <dbReference type="Proteomes" id="UP000008782"/>
    </source>
</evidence>
<dbReference type="RefSeq" id="XP_008094210.1">
    <property type="nucleotide sequence ID" value="XM_008096019.1"/>
</dbReference>
<evidence type="ECO:0000256" key="11">
    <source>
        <dbReference type="ARBA" id="ARBA00023136"/>
    </source>
</evidence>
<keyword evidence="15" id="KW-1185">Reference proteome</keyword>
<organism evidence="15">
    <name type="scientific">Colletotrichum graminicola (strain M1.001 / M2 / FGSC 10212)</name>
    <name type="common">Maize anthracnose fungus</name>
    <name type="synonym">Glomerella graminicola</name>
    <dbReference type="NCBI Taxonomy" id="645133"/>
    <lineage>
        <taxon>Eukaryota</taxon>
        <taxon>Fungi</taxon>
        <taxon>Dikarya</taxon>
        <taxon>Ascomycota</taxon>
        <taxon>Pezizomycotina</taxon>
        <taxon>Sordariomycetes</taxon>
        <taxon>Hypocreomycetidae</taxon>
        <taxon>Glomerellales</taxon>
        <taxon>Glomerellaceae</taxon>
        <taxon>Colletotrichum</taxon>
        <taxon>Colletotrichum graminicola species complex</taxon>
    </lineage>
</organism>
<evidence type="ECO:0000256" key="8">
    <source>
        <dbReference type="ARBA" id="ARBA00022786"/>
    </source>
</evidence>
<dbReference type="Proteomes" id="UP000008782">
    <property type="component" value="Unassembled WGS sequence"/>
</dbReference>
<dbReference type="SMART" id="SM00184">
    <property type="entry name" value="RING"/>
    <property type="match status" value="1"/>
</dbReference>
<name>E3QH28_COLGM</name>
<dbReference type="EC" id="2.3.2.27" evidence="3"/>
<proteinExistence type="predicted"/>
<evidence type="ECO:0000256" key="7">
    <source>
        <dbReference type="ARBA" id="ARBA00022771"/>
    </source>
</evidence>
<evidence type="ECO:0000256" key="3">
    <source>
        <dbReference type="ARBA" id="ARBA00012483"/>
    </source>
</evidence>
<evidence type="ECO:0000256" key="9">
    <source>
        <dbReference type="ARBA" id="ARBA00022833"/>
    </source>
</evidence>
<dbReference type="EMBL" id="GG697348">
    <property type="protein sequence ID" value="EFQ30190.1"/>
    <property type="molecule type" value="Genomic_DNA"/>
</dbReference>
<dbReference type="GO" id="GO:0016020">
    <property type="term" value="C:membrane"/>
    <property type="evidence" value="ECO:0007669"/>
    <property type="project" value="UniProtKB-SubCell"/>
</dbReference>
<keyword evidence="5" id="KW-0812">Transmembrane</keyword>
<evidence type="ECO:0000259" key="13">
    <source>
        <dbReference type="PROSITE" id="PS50089"/>
    </source>
</evidence>
<dbReference type="AlphaFoldDB" id="E3QH28"/>
<evidence type="ECO:0000256" key="4">
    <source>
        <dbReference type="ARBA" id="ARBA00022679"/>
    </source>
</evidence>
<gene>
    <name evidence="14" type="ORF">GLRG_05334</name>
</gene>
<dbReference type="InterPro" id="IPR001841">
    <property type="entry name" value="Znf_RING"/>
</dbReference>
<keyword evidence="8" id="KW-0833">Ubl conjugation pathway</keyword>
<dbReference type="GO" id="GO:0016567">
    <property type="term" value="P:protein ubiquitination"/>
    <property type="evidence" value="ECO:0007669"/>
    <property type="project" value="TreeGrafter"/>
</dbReference>
<evidence type="ECO:0000313" key="14">
    <source>
        <dbReference type="EMBL" id="EFQ30190.1"/>
    </source>
</evidence>
<dbReference type="SUPFAM" id="SSF57850">
    <property type="entry name" value="RING/U-box"/>
    <property type="match status" value="1"/>
</dbReference>